<name>A0ABQ7FTX9_DUNSA</name>
<keyword evidence="5" id="KW-0119">Carbohydrate metabolism</keyword>
<dbReference type="InterPro" id="IPR033391">
    <property type="entry name" value="FBPase_N"/>
</dbReference>
<keyword evidence="4" id="KW-0460">Magnesium</keyword>
<dbReference type="Pfam" id="PF18913">
    <property type="entry name" value="FBPase_C"/>
    <property type="match status" value="1"/>
</dbReference>
<dbReference type="Gene3D" id="3.40.190.80">
    <property type="match status" value="1"/>
</dbReference>
<keyword evidence="10" id="KW-1185">Reference proteome</keyword>
<evidence type="ECO:0000256" key="4">
    <source>
        <dbReference type="ARBA" id="ARBA00022842"/>
    </source>
</evidence>
<evidence type="ECO:0000256" key="2">
    <source>
        <dbReference type="ARBA" id="ARBA00022723"/>
    </source>
</evidence>
<keyword evidence="3" id="KW-0378">Hydrolase</keyword>
<dbReference type="Pfam" id="PF00316">
    <property type="entry name" value="FBPase"/>
    <property type="match status" value="1"/>
</dbReference>
<reference evidence="9" key="1">
    <citation type="submission" date="2017-08" db="EMBL/GenBank/DDBJ databases">
        <authorList>
            <person name="Polle J.E."/>
            <person name="Barry K."/>
            <person name="Cushman J."/>
            <person name="Schmutz J."/>
            <person name="Tran D."/>
            <person name="Hathwaick L.T."/>
            <person name="Yim W.C."/>
            <person name="Jenkins J."/>
            <person name="Mckie-Krisberg Z.M."/>
            <person name="Prochnik S."/>
            <person name="Lindquist E."/>
            <person name="Dockter R.B."/>
            <person name="Adam C."/>
            <person name="Molina H."/>
            <person name="Bunkerborg J."/>
            <person name="Jin E."/>
            <person name="Buchheim M."/>
            <person name="Magnuson J."/>
        </authorList>
    </citation>
    <scope>NUCLEOTIDE SEQUENCE</scope>
    <source>
        <strain evidence="9">CCAP 19/18</strain>
    </source>
</reference>
<evidence type="ECO:0000259" key="8">
    <source>
        <dbReference type="Pfam" id="PF18913"/>
    </source>
</evidence>
<evidence type="ECO:0000313" key="10">
    <source>
        <dbReference type="Proteomes" id="UP000815325"/>
    </source>
</evidence>
<dbReference type="SUPFAM" id="SSF56655">
    <property type="entry name" value="Carbohydrate phosphatase"/>
    <property type="match status" value="2"/>
</dbReference>
<evidence type="ECO:0000256" key="5">
    <source>
        <dbReference type="ARBA" id="ARBA00023277"/>
    </source>
</evidence>
<evidence type="ECO:0000313" key="9">
    <source>
        <dbReference type="EMBL" id="KAF5825891.1"/>
    </source>
</evidence>
<dbReference type="PANTHER" id="PTHR11556:SF35">
    <property type="entry name" value="SEDOHEPTULOSE-1,7-BISPHOSPHATASE, CHLOROPLASTIC"/>
    <property type="match status" value="1"/>
</dbReference>
<gene>
    <name evidence="9" type="ORF">DUNSADRAFT_6153</name>
</gene>
<comment type="similarity">
    <text evidence="1">Belongs to the FBPase class 1 family.</text>
</comment>
<feature type="domain" description="Fructose-1-6-bisphosphatase class I N-terminal" evidence="7">
    <location>
        <begin position="20"/>
        <end position="74"/>
    </location>
</feature>
<dbReference type="Proteomes" id="UP000815325">
    <property type="component" value="Unassembled WGS sequence"/>
</dbReference>
<dbReference type="InterPro" id="IPR044015">
    <property type="entry name" value="FBPase_C_dom"/>
</dbReference>
<dbReference type="InterPro" id="IPR023079">
    <property type="entry name" value="SBPase"/>
</dbReference>
<comment type="caution">
    <text evidence="9">The sequence shown here is derived from an EMBL/GenBank/DDBJ whole genome shotgun (WGS) entry which is preliminary data.</text>
</comment>
<organism evidence="9 10">
    <name type="scientific">Dunaliella salina</name>
    <name type="common">Green alga</name>
    <name type="synonym">Protococcus salinus</name>
    <dbReference type="NCBI Taxonomy" id="3046"/>
    <lineage>
        <taxon>Eukaryota</taxon>
        <taxon>Viridiplantae</taxon>
        <taxon>Chlorophyta</taxon>
        <taxon>core chlorophytes</taxon>
        <taxon>Chlorophyceae</taxon>
        <taxon>CS clade</taxon>
        <taxon>Chlamydomonadales</taxon>
        <taxon>Dunaliellaceae</taxon>
        <taxon>Dunaliella</taxon>
    </lineage>
</organism>
<feature type="domain" description="Fructose-1-6-bisphosphatase class 1 C-terminal" evidence="8">
    <location>
        <begin position="137"/>
        <end position="185"/>
    </location>
</feature>
<proteinExistence type="inferred from homology"/>
<evidence type="ECO:0000256" key="3">
    <source>
        <dbReference type="ARBA" id="ARBA00022801"/>
    </source>
</evidence>
<dbReference type="EMBL" id="MU071735">
    <property type="protein sequence ID" value="KAF5825891.1"/>
    <property type="molecule type" value="Genomic_DNA"/>
</dbReference>
<dbReference type="PANTHER" id="PTHR11556">
    <property type="entry name" value="FRUCTOSE-1,6-BISPHOSPHATASE-RELATED"/>
    <property type="match status" value="1"/>
</dbReference>
<dbReference type="InterPro" id="IPR000146">
    <property type="entry name" value="FBPase_class-1"/>
</dbReference>
<keyword evidence="2" id="KW-0479">Metal-binding</keyword>
<accession>A0ABQ7FTX9</accession>
<dbReference type="PRINTS" id="PR01958">
    <property type="entry name" value="S17BPHPHTASE"/>
</dbReference>
<evidence type="ECO:0000259" key="7">
    <source>
        <dbReference type="Pfam" id="PF00316"/>
    </source>
</evidence>
<comment type="pathway">
    <text evidence="6">Carbohydrate biosynthesis.</text>
</comment>
<dbReference type="Gene3D" id="3.30.540.10">
    <property type="entry name" value="Fructose-1,6-Bisphosphatase, subunit A, domain 1"/>
    <property type="match status" value="1"/>
</dbReference>
<protein>
    <submittedName>
        <fullName evidence="9">Uncharacterized protein</fullName>
    </submittedName>
</protein>
<evidence type="ECO:0000256" key="6">
    <source>
        <dbReference type="ARBA" id="ARBA00024331"/>
    </source>
</evidence>
<sequence length="205" mass="21457">MDVHPNGSLAADLLLVSCCQVVFDPLDGSSIVGANLAVGSIFGIYPGKGAGKTGREQVAALYAVYGPRTVLVLARPSVASSGSQTTAGAECPAPQSGQQQHHHLVQQFALAAGGQWKALQPAPTATDAPPKPLLNPGKKVFAPANIRCAAENAEYSKLVDTFIKSAYTLRYTGGMVPDVHHLIAKVSCVEAVRCHQRGVDHTEYS</sequence>
<evidence type="ECO:0000256" key="1">
    <source>
        <dbReference type="ARBA" id="ARBA00010941"/>
    </source>
</evidence>